<feature type="region of interest" description="Disordered" evidence="1">
    <location>
        <begin position="605"/>
        <end position="702"/>
    </location>
</feature>
<feature type="region of interest" description="Disordered" evidence="1">
    <location>
        <begin position="1"/>
        <end position="20"/>
    </location>
</feature>
<dbReference type="GeneID" id="67014553"/>
<sequence>MKEEDILARHSRPQKHSAWIPKKRDWRYATGVFKHDDLEGAQKGRSAWDDMDYDYQVADTRKSRGRSGSRQSDSNDKALSRCVSVSDTQDSIKGKRLLGSPKTIVSVEPLKKKAKKAQRNVWQSVSQLYQIGNFKTEDEQPAYETYSLTVRLRFPGRLTIENALPHMAIPGSTERTQLPNTPVKLKMPSTSDTPATARTATSPHAPHTLDSIESVHTYPLFQRTWVDETKDFNMRAVRGGLQKSGSTAKDLGVNYTWYNDAVPVDALLPPGVPLSAKEFNAYYPHHVRWRGVMLRLANNDYRGQDIMGMQAFFRGPPTTNMSGVVMNQVQRDSVKNVIVGFKTDTTKGKHDGNLYTDQLEPGRYIAERRSGYTLPTFGDLLRGLHHLPSGLDARGLTECLSWYLNFRDSFTPQLDLNVLHSQALIRALRIPLKRFGPQSTFYLYCIHLDCNALEEWKTWGRFEERKVFYEPAKTASTKIEVTDQKRSQLHMNLDDHEVKLDVQLPLRHVLVFPFLALHGVVGEALKLGIEKADARKAEAEAAEGRRMLEAKWAARLAENADPEGEQEVPEIAKEPEPVVKPEEQIEGPYRMRRRALTMEALRTLAPAPKKTPTAPPVNGGPFVYRTPTGPSAAASSTQSIGRQPFVPPELTYSNRVWGAPAPSSAYAPHPAYERREYDSTRLADQRGGREDGRGASYHQRGQ</sequence>
<protein>
    <submittedName>
        <fullName evidence="2">Uncharacterized protein</fullName>
    </submittedName>
</protein>
<dbReference type="OrthoDB" id="3796227at2759"/>
<keyword evidence="3" id="KW-1185">Reference proteome</keyword>
<accession>A0A8J2HZ50</accession>
<feature type="compositionally biased region" description="Basic and acidic residues" evidence="1">
    <location>
        <begin position="671"/>
        <end position="693"/>
    </location>
</feature>
<dbReference type="EMBL" id="CAJRGZ010000016">
    <property type="protein sequence ID" value="CAG5153112.1"/>
    <property type="molecule type" value="Genomic_DNA"/>
</dbReference>
<evidence type="ECO:0000256" key="1">
    <source>
        <dbReference type="SAM" id="MobiDB-lite"/>
    </source>
</evidence>
<feature type="compositionally biased region" description="Polar residues" evidence="1">
    <location>
        <begin position="188"/>
        <end position="202"/>
    </location>
</feature>
<organism evidence="2 3">
    <name type="scientific">Alternaria atra</name>
    <dbReference type="NCBI Taxonomy" id="119953"/>
    <lineage>
        <taxon>Eukaryota</taxon>
        <taxon>Fungi</taxon>
        <taxon>Dikarya</taxon>
        <taxon>Ascomycota</taxon>
        <taxon>Pezizomycotina</taxon>
        <taxon>Dothideomycetes</taxon>
        <taxon>Pleosporomycetidae</taxon>
        <taxon>Pleosporales</taxon>
        <taxon>Pleosporineae</taxon>
        <taxon>Pleosporaceae</taxon>
        <taxon>Alternaria</taxon>
        <taxon>Alternaria sect. Ulocladioides</taxon>
    </lineage>
</organism>
<feature type="region of interest" description="Disordered" evidence="1">
    <location>
        <begin position="59"/>
        <end position="87"/>
    </location>
</feature>
<proteinExistence type="predicted"/>
<gene>
    <name evidence="2" type="ORF">ALTATR162_LOCUS3040</name>
</gene>
<dbReference type="AlphaFoldDB" id="A0A8J2HZ50"/>
<evidence type="ECO:0000313" key="3">
    <source>
        <dbReference type="Proteomes" id="UP000676310"/>
    </source>
</evidence>
<reference evidence="2" key="1">
    <citation type="submission" date="2021-05" db="EMBL/GenBank/DDBJ databases">
        <authorList>
            <person name="Stam R."/>
        </authorList>
    </citation>
    <scope>NUCLEOTIDE SEQUENCE</scope>
    <source>
        <strain evidence="2">CS162</strain>
    </source>
</reference>
<feature type="region of interest" description="Disordered" evidence="1">
    <location>
        <begin position="170"/>
        <end position="208"/>
    </location>
</feature>
<dbReference type="Proteomes" id="UP000676310">
    <property type="component" value="Unassembled WGS sequence"/>
</dbReference>
<name>A0A8J2HZ50_9PLEO</name>
<feature type="compositionally biased region" description="Low complexity" evidence="1">
    <location>
        <begin position="659"/>
        <end position="670"/>
    </location>
</feature>
<comment type="caution">
    <text evidence="2">The sequence shown here is derived from an EMBL/GenBank/DDBJ whole genome shotgun (WGS) entry which is preliminary data.</text>
</comment>
<evidence type="ECO:0000313" key="2">
    <source>
        <dbReference type="EMBL" id="CAG5153112.1"/>
    </source>
</evidence>
<dbReference type="RefSeq" id="XP_043166581.1">
    <property type="nucleotide sequence ID" value="XM_043310646.1"/>
</dbReference>